<keyword evidence="1" id="KW-0732">Signal</keyword>
<keyword evidence="6" id="KW-1185">Reference proteome</keyword>
<dbReference type="InterPro" id="IPR042837">
    <property type="entry name" value="PTX3"/>
</dbReference>
<dbReference type="PANTHER" id="PTHR46943">
    <property type="entry name" value="PENTRAXIN-RELATED PROTEIN PTX3"/>
    <property type="match status" value="1"/>
</dbReference>
<accession>A0ABQ3XI95</accession>
<name>A0ABQ3XI95_9ACTN</name>
<dbReference type="InterPro" id="IPR013320">
    <property type="entry name" value="ConA-like_dom_sf"/>
</dbReference>
<keyword evidence="2" id="KW-1015">Disulfide bond</keyword>
<dbReference type="InterPro" id="IPR006558">
    <property type="entry name" value="LamG-like"/>
</dbReference>
<feature type="domain" description="LamG-like jellyroll fold" evidence="4">
    <location>
        <begin position="391"/>
        <end position="530"/>
    </location>
</feature>
<dbReference type="EMBL" id="BOMG01000082">
    <property type="protein sequence ID" value="GID58228.1"/>
    <property type="molecule type" value="Genomic_DNA"/>
</dbReference>
<dbReference type="Pfam" id="PF13385">
    <property type="entry name" value="Laminin_G_3"/>
    <property type="match status" value="1"/>
</dbReference>
<evidence type="ECO:0000256" key="2">
    <source>
        <dbReference type="ARBA" id="ARBA00023157"/>
    </source>
</evidence>
<protein>
    <recommendedName>
        <fullName evidence="4">LamG-like jellyroll fold domain-containing protein</fullName>
    </recommendedName>
</protein>
<evidence type="ECO:0000313" key="5">
    <source>
        <dbReference type="EMBL" id="GID58228.1"/>
    </source>
</evidence>
<feature type="region of interest" description="Disordered" evidence="3">
    <location>
        <begin position="436"/>
        <end position="458"/>
    </location>
</feature>
<evidence type="ECO:0000256" key="1">
    <source>
        <dbReference type="ARBA" id="ARBA00022729"/>
    </source>
</evidence>
<dbReference type="Proteomes" id="UP000612282">
    <property type="component" value="Unassembled WGS sequence"/>
</dbReference>
<feature type="compositionally biased region" description="Low complexity" evidence="3">
    <location>
        <begin position="306"/>
        <end position="317"/>
    </location>
</feature>
<dbReference type="SUPFAM" id="SSF49899">
    <property type="entry name" value="Concanavalin A-like lectins/glucanases"/>
    <property type="match status" value="1"/>
</dbReference>
<dbReference type="RefSeq" id="WP_203801972.1">
    <property type="nucleotide sequence ID" value="NZ_BAAAQE010000006.1"/>
</dbReference>
<dbReference type="SUPFAM" id="SSF56112">
    <property type="entry name" value="Protein kinase-like (PK-like)"/>
    <property type="match status" value="1"/>
</dbReference>
<feature type="region of interest" description="Disordered" evidence="3">
    <location>
        <begin position="304"/>
        <end position="331"/>
    </location>
</feature>
<dbReference type="Gene3D" id="1.10.510.10">
    <property type="entry name" value="Transferase(Phosphotransferase) domain 1"/>
    <property type="match status" value="1"/>
</dbReference>
<comment type="caution">
    <text evidence="5">The sequence shown here is derived from an EMBL/GenBank/DDBJ whole genome shotgun (WGS) entry which is preliminary data.</text>
</comment>
<dbReference type="Gene3D" id="2.60.120.200">
    <property type="match status" value="1"/>
</dbReference>
<dbReference type="InterPro" id="IPR011009">
    <property type="entry name" value="Kinase-like_dom_sf"/>
</dbReference>
<proteinExistence type="predicted"/>
<gene>
    <name evidence="5" type="ORF">Aco03nite_066320</name>
</gene>
<reference evidence="5 6" key="1">
    <citation type="submission" date="2021-01" db="EMBL/GenBank/DDBJ databases">
        <title>Whole genome shotgun sequence of Actinoplanes couchii NBRC 106145.</title>
        <authorList>
            <person name="Komaki H."/>
            <person name="Tamura T."/>
        </authorList>
    </citation>
    <scope>NUCLEOTIDE SEQUENCE [LARGE SCALE GENOMIC DNA]</scope>
    <source>
        <strain evidence="5 6">NBRC 106145</strain>
    </source>
</reference>
<evidence type="ECO:0000313" key="6">
    <source>
        <dbReference type="Proteomes" id="UP000612282"/>
    </source>
</evidence>
<evidence type="ECO:0000259" key="4">
    <source>
        <dbReference type="SMART" id="SM00560"/>
    </source>
</evidence>
<evidence type="ECO:0000256" key="3">
    <source>
        <dbReference type="SAM" id="MobiDB-lite"/>
    </source>
</evidence>
<dbReference type="PANTHER" id="PTHR46943:SF1">
    <property type="entry name" value="PENTRAXIN-RELATED PROTEIN PTX3"/>
    <property type="match status" value="1"/>
</dbReference>
<sequence length="545" mass="56881">MAGIDTPAGYTRLERTGTGADAGVYRAWDERAGRWVVLRLFHRFLSGRSEEAAFAAHVTSCIGLGRNTSIVPVRAGGITATGRPWMALDPIEARPFSEILRDDPPPATAAMDLTIVLADTLAWSHTTRPAMVHGRIRAESVLVRADGVPMLTDFAAPRPPGTPAPTPSGDVTDLAALLFRAVTGGPWPGRGDEDELLISGWPGLTALFDEVLTPVPAIESMAVFADRLRQVRHGAGGLLGSPGAVSLAPKVAAAPALPVVAVTAPVVETEQAPVRGRHLPALAAVLVLVPIGFGVVQLFPGRTGEAAEPSVPVSPAACAPPTPTPEPAASDPALWWPADEGDGPTVCDHSGGGNQATLSPEAGWSTTGAAMRFGAGSGFASGSAPAVRTDRSFTVMAWVKLGNTDRTHGVLSQPGTTSSGFILKYEKGSDTWRLTLPRTDSGAPVVDGPSSSSRPQPGAWTHLAATFDADRREATLYVDGVAEGTAEHAVAWDATGPVQVARSWWDGAWTDRFDGLIDDVRAYRVQLSAQGITEIADAGRADHPH</sequence>
<organism evidence="5 6">
    <name type="scientific">Actinoplanes couchii</name>
    <dbReference type="NCBI Taxonomy" id="403638"/>
    <lineage>
        <taxon>Bacteria</taxon>
        <taxon>Bacillati</taxon>
        <taxon>Actinomycetota</taxon>
        <taxon>Actinomycetes</taxon>
        <taxon>Micromonosporales</taxon>
        <taxon>Micromonosporaceae</taxon>
        <taxon>Actinoplanes</taxon>
    </lineage>
</organism>
<dbReference type="SMART" id="SM00560">
    <property type="entry name" value="LamGL"/>
    <property type="match status" value="1"/>
</dbReference>